<reference evidence="2 3" key="1">
    <citation type="submission" date="2018-11" db="EMBL/GenBank/DDBJ databases">
        <title>Whole genome sequencing of Pantoea sp. RIT388.</title>
        <authorList>
            <person name="Gan H.M."/>
            <person name="Hudson A.O."/>
        </authorList>
    </citation>
    <scope>NUCLEOTIDE SEQUENCE [LARGE SCALE GENOMIC DNA]</scope>
    <source>
        <strain evidence="2 3">RIT388</strain>
    </source>
</reference>
<organism evidence="2 3">
    <name type="scientific">Candidatus Pantoea deserta</name>
    <dbReference type="NCBI Taxonomy" id="1869313"/>
    <lineage>
        <taxon>Bacteria</taxon>
        <taxon>Pseudomonadati</taxon>
        <taxon>Pseudomonadota</taxon>
        <taxon>Gammaproteobacteria</taxon>
        <taxon>Enterobacterales</taxon>
        <taxon>Erwiniaceae</taxon>
        <taxon>Pantoea</taxon>
    </lineage>
</organism>
<sequence length="87" mass="9990">MVMQPPAVKRNLLTRLGQNSGRDRRSLPGSSQRQGETCAALILTMFLETSGILDWHPQVYAVPTTSFPAAYFRDKVWRAMRFYENKK</sequence>
<protein>
    <submittedName>
        <fullName evidence="2">Uncharacterized protein</fullName>
    </submittedName>
</protein>
<keyword evidence="3" id="KW-1185">Reference proteome</keyword>
<accession>A0A3N4P1Z6</accession>
<dbReference type="EMBL" id="RMVG01000006">
    <property type="protein sequence ID" value="RPE01208.1"/>
    <property type="molecule type" value="Genomic_DNA"/>
</dbReference>
<dbReference type="Proteomes" id="UP000281332">
    <property type="component" value="Unassembled WGS sequence"/>
</dbReference>
<feature type="region of interest" description="Disordered" evidence="1">
    <location>
        <begin position="12"/>
        <end position="34"/>
    </location>
</feature>
<comment type="caution">
    <text evidence="2">The sequence shown here is derived from an EMBL/GenBank/DDBJ whole genome shotgun (WGS) entry which is preliminary data.</text>
</comment>
<gene>
    <name evidence="2" type="ORF">BBB56_10060</name>
</gene>
<evidence type="ECO:0000313" key="3">
    <source>
        <dbReference type="Proteomes" id="UP000281332"/>
    </source>
</evidence>
<proteinExistence type="predicted"/>
<evidence type="ECO:0000256" key="1">
    <source>
        <dbReference type="SAM" id="MobiDB-lite"/>
    </source>
</evidence>
<dbReference type="AlphaFoldDB" id="A0A3N4P1Z6"/>
<evidence type="ECO:0000313" key="2">
    <source>
        <dbReference type="EMBL" id="RPE01208.1"/>
    </source>
</evidence>
<name>A0A3N4P1Z6_9GAMM</name>